<accession>A0ABX1DPY5</accession>
<feature type="domain" description="ParB-like N-terminal" evidence="2">
    <location>
        <begin position="92"/>
        <end position="183"/>
    </location>
</feature>
<evidence type="ECO:0000313" key="3">
    <source>
        <dbReference type="EMBL" id="NKC05016.1"/>
    </source>
</evidence>
<dbReference type="Pfam" id="PF07506">
    <property type="entry name" value="RepB"/>
    <property type="match status" value="1"/>
</dbReference>
<dbReference type="InterPro" id="IPR037972">
    <property type="entry name" value="RepB_N"/>
</dbReference>
<dbReference type="InterPro" id="IPR050336">
    <property type="entry name" value="Chromosome_partition/occlusion"/>
</dbReference>
<dbReference type="Gene3D" id="1.10.10.2830">
    <property type="match status" value="1"/>
</dbReference>
<dbReference type="InterPro" id="IPR017819">
    <property type="entry name" value="Plasmid_partition_RepB"/>
</dbReference>
<name>A0ABX1DPY5_9HYPH</name>
<sequence length="359" mass="40019">MKTSFARLGGVANHGTKEHFRLFRSIRALAKAENHSASSSVEQARPLAGMERDRANRPAALGAISQSLEKINERSARADEIERQLSNGQTIIELDPNLIDSSFVSDRLGFDDEDQTKLIEQIRESGQLVPILVRPHPDNSDRFQIAYGHRRVAAIKALGIKVRAVVKQLTDEELVIHQGQENNTRSNLSFIEKAFFAYTLEGQGYSRETLYQSTGIDKAVLSKMITIIKSIPEEIVRKIGRAPSIGRTRWEEFVGLLTVVSEAIANDAIQSVDFATLSSDDRFQFVFDKLKASTSKDKPQRDAGHSPVLGEGIQPVTIKRAGKNVQFTFNDKAAPQFANFIQSRLEELYAEYKASETSK</sequence>
<dbReference type="SUPFAM" id="SSF109709">
    <property type="entry name" value="KorB DNA-binding domain-like"/>
    <property type="match status" value="1"/>
</dbReference>
<protein>
    <submittedName>
        <fullName evidence="3">Plasmid partitioning protein RepB</fullName>
    </submittedName>
</protein>
<dbReference type="InterPro" id="IPR011111">
    <property type="entry name" value="Plasmid_RepB"/>
</dbReference>
<dbReference type="EMBL" id="JAAVLN010000003">
    <property type="protein sequence ID" value="NKC05016.1"/>
    <property type="molecule type" value="Genomic_DNA"/>
</dbReference>
<evidence type="ECO:0000256" key="1">
    <source>
        <dbReference type="ARBA" id="ARBA00006295"/>
    </source>
</evidence>
<dbReference type="Gene3D" id="3.90.1530.30">
    <property type="match status" value="1"/>
</dbReference>
<gene>
    <name evidence="3" type="primary">repB</name>
    <name evidence="3" type="ORF">HED55_23070</name>
</gene>
<dbReference type="PANTHER" id="PTHR33375:SF1">
    <property type="entry name" value="CHROMOSOME-PARTITIONING PROTEIN PARB-RELATED"/>
    <property type="match status" value="1"/>
</dbReference>
<dbReference type="SMART" id="SM00470">
    <property type="entry name" value="ParB"/>
    <property type="match status" value="1"/>
</dbReference>
<evidence type="ECO:0000259" key="2">
    <source>
        <dbReference type="SMART" id="SM00470"/>
    </source>
</evidence>
<dbReference type="InterPro" id="IPR036086">
    <property type="entry name" value="ParB/Sulfiredoxin_sf"/>
</dbReference>
<dbReference type="Proteomes" id="UP000704467">
    <property type="component" value="Unassembled WGS sequence"/>
</dbReference>
<dbReference type="NCBIfam" id="TIGR00180">
    <property type="entry name" value="parB_part"/>
    <property type="match status" value="1"/>
</dbReference>
<proteinExistence type="inferred from homology"/>
<dbReference type="NCBIfam" id="TIGR03454">
    <property type="entry name" value="partition_RepB"/>
    <property type="match status" value="1"/>
</dbReference>
<reference evidence="3 4" key="1">
    <citation type="submission" date="2020-03" db="EMBL/GenBank/DDBJ databases">
        <title>Whole genome sequencing of clinical and environmental type strains of Ochrobactrum.</title>
        <authorList>
            <person name="Dharne M."/>
        </authorList>
    </citation>
    <scope>NUCLEOTIDE SEQUENCE [LARGE SCALE GENOMIC DNA]</scope>
    <source>
        <strain evidence="3 4">CIP 109452</strain>
    </source>
</reference>
<evidence type="ECO:0000313" key="4">
    <source>
        <dbReference type="Proteomes" id="UP000704467"/>
    </source>
</evidence>
<dbReference type="InterPro" id="IPR003115">
    <property type="entry name" value="ParB_N"/>
</dbReference>
<dbReference type="PANTHER" id="PTHR33375">
    <property type="entry name" value="CHROMOSOME-PARTITIONING PROTEIN PARB-RELATED"/>
    <property type="match status" value="1"/>
</dbReference>
<dbReference type="CDD" id="cd16405">
    <property type="entry name" value="RepB_like_N"/>
    <property type="match status" value="1"/>
</dbReference>
<comment type="caution">
    <text evidence="3">The sequence shown here is derived from an EMBL/GenBank/DDBJ whole genome shotgun (WGS) entry which is preliminary data.</text>
</comment>
<comment type="similarity">
    <text evidence="1">Belongs to the ParB family.</text>
</comment>
<keyword evidence="4" id="KW-1185">Reference proteome</keyword>
<organism evidence="3 4">
    <name type="scientific">Brucella haematophila</name>
    <dbReference type="NCBI Taxonomy" id="419474"/>
    <lineage>
        <taxon>Bacteria</taxon>
        <taxon>Pseudomonadati</taxon>
        <taxon>Pseudomonadota</taxon>
        <taxon>Alphaproteobacteria</taxon>
        <taxon>Hyphomicrobiales</taxon>
        <taxon>Brucellaceae</taxon>
        <taxon>Brucella/Ochrobactrum group</taxon>
        <taxon>Brucella</taxon>
    </lineage>
</organism>
<dbReference type="SUPFAM" id="SSF110849">
    <property type="entry name" value="ParB/Sulfiredoxin"/>
    <property type="match status" value="1"/>
</dbReference>
<dbReference type="Pfam" id="PF02195">
    <property type="entry name" value="ParB_N"/>
    <property type="match status" value="1"/>
</dbReference>
<dbReference type="InterPro" id="IPR004437">
    <property type="entry name" value="ParB/RepB/Spo0J"/>
</dbReference>